<reference evidence="2" key="1">
    <citation type="submission" date="2019-10" db="EMBL/GenBank/DDBJ databases">
        <title>Lactobacillus agilis SY212 Whole Genome Sequencing Project.</title>
        <authorList>
            <person name="Suzuki S."/>
            <person name="Endo A."/>
            <person name="Maeno S."/>
            <person name="Shiwa Y."/>
            <person name="Matsutani M."/>
            <person name="Kajikawa A."/>
        </authorList>
    </citation>
    <scope>NUCLEOTIDE SEQUENCE</scope>
    <source>
        <strain evidence="2">SY212</strain>
    </source>
</reference>
<feature type="transmembrane region" description="Helical" evidence="1">
    <location>
        <begin position="117"/>
        <end position="135"/>
    </location>
</feature>
<evidence type="ECO:0000256" key="1">
    <source>
        <dbReference type="SAM" id="Phobius"/>
    </source>
</evidence>
<sequence length="138" mass="16205">MYTPLSNVLNDMNWLNPFDYYDLIVAIIKLFGKIQSGIGIKLINLFMDGFKYGTTVVPHHHPLLLSFVIFLYFFIYIFVLACLCITAGIALCLTNMFSAWIMMLSIYIIFWRNPKLIEFHTIVFTSAFFFILDMFNLW</sequence>
<keyword evidence="1" id="KW-0472">Membrane</keyword>
<evidence type="ECO:0000313" key="2">
    <source>
        <dbReference type="EMBL" id="GET06273.1"/>
    </source>
</evidence>
<feature type="transmembrane region" description="Helical" evidence="1">
    <location>
        <begin position="20"/>
        <end position="43"/>
    </location>
</feature>
<organism evidence="2">
    <name type="scientific">Ligilactobacillus agilis</name>
    <dbReference type="NCBI Taxonomy" id="1601"/>
    <lineage>
        <taxon>Bacteria</taxon>
        <taxon>Bacillati</taxon>
        <taxon>Bacillota</taxon>
        <taxon>Bacilli</taxon>
        <taxon>Lactobacillales</taxon>
        <taxon>Lactobacillaceae</taxon>
        <taxon>Ligilactobacillus</taxon>
    </lineage>
</organism>
<keyword evidence="1" id="KW-1133">Transmembrane helix</keyword>
<keyword evidence="1" id="KW-0812">Transmembrane</keyword>
<dbReference type="AlphaFoldDB" id="A0A6F9XLX2"/>
<feature type="transmembrane region" description="Helical" evidence="1">
    <location>
        <begin position="63"/>
        <end position="81"/>
    </location>
</feature>
<accession>A0A6F9XLX2</accession>
<dbReference type="RefSeq" id="WP_172584770.1">
    <property type="nucleotide sequence ID" value="NZ_BLAM01000126.1"/>
</dbReference>
<proteinExistence type="predicted"/>
<dbReference type="Proteomes" id="UP000494265">
    <property type="component" value="Unassembled WGS sequence"/>
</dbReference>
<dbReference type="EMBL" id="BLAM01000126">
    <property type="protein sequence ID" value="GET06273.1"/>
    <property type="molecule type" value="Genomic_DNA"/>
</dbReference>
<name>A0A6F9XLX2_9LACO</name>
<feature type="transmembrane region" description="Helical" evidence="1">
    <location>
        <begin position="87"/>
        <end position="110"/>
    </location>
</feature>
<protein>
    <submittedName>
        <fullName evidence="2">Uncharacterized protein</fullName>
    </submittedName>
</protein>
<gene>
    <name evidence="2" type="ORF">SY212_13030</name>
</gene>
<comment type="caution">
    <text evidence="2">The sequence shown here is derived from an EMBL/GenBank/DDBJ whole genome shotgun (WGS) entry which is preliminary data.</text>
</comment>